<dbReference type="Gene3D" id="1.10.3210.10">
    <property type="entry name" value="Hypothetical protein af1432"/>
    <property type="match status" value="1"/>
</dbReference>
<feature type="domain" description="HDOD" evidence="1">
    <location>
        <begin position="15"/>
        <end position="212"/>
    </location>
</feature>
<organism evidence="2">
    <name type="scientific">hydrothermal vent metagenome</name>
    <dbReference type="NCBI Taxonomy" id="652676"/>
    <lineage>
        <taxon>unclassified sequences</taxon>
        <taxon>metagenomes</taxon>
        <taxon>ecological metagenomes</taxon>
    </lineage>
</organism>
<accession>A0A3B0ZSG6</accession>
<sequence>MVQSVQSLIEDIGELISLPEIVMQINELVNSEASSATEIARVIGQDPAISTRILQVANSSMYGGQRQIDSINRAVTILGTKQIRDLVLSTTAAKVFDGIPNDVISVEDFWHHSLYCALLARALAGISKAVNADTLFTAGLLHDIGHLVMFNRIPEQAHEAIMLTIQGEASLDLYQAEQQILGFDHAEVGAELARHWHLPEILVSCIAYHHDLHASTEHIEAVAHVHVANAIASLPYSDIPEIEDLERVSPEAWALAHIKPDSLGEAVKAAQQNIVDTQQALFGEED</sequence>
<dbReference type="SUPFAM" id="SSF109604">
    <property type="entry name" value="HD-domain/PDEase-like"/>
    <property type="match status" value="1"/>
</dbReference>
<evidence type="ECO:0000259" key="1">
    <source>
        <dbReference type="PROSITE" id="PS51833"/>
    </source>
</evidence>
<protein>
    <recommendedName>
        <fullName evidence="1">HDOD domain-containing protein</fullName>
    </recommendedName>
</protein>
<dbReference type="PROSITE" id="PS51833">
    <property type="entry name" value="HDOD"/>
    <property type="match status" value="1"/>
</dbReference>
<dbReference type="PANTHER" id="PTHR33525:SF3">
    <property type="entry name" value="RIBONUCLEASE Y"/>
    <property type="match status" value="1"/>
</dbReference>
<gene>
    <name evidence="2" type="ORF">MNBD_GAMMA21-2081</name>
</gene>
<dbReference type="NCBIfam" id="TIGR00277">
    <property type="entry name" value="HDIG"/>
    <property type="match status" value="1"/>
</dbReference>
<dbReference type="InterPro" id="IPR052340">
    <property type="entry name" value="RNase_Y/CdgJ"/>
</dbReference>
<dbReference type="CDD" id="cd00077">
    <property type="entry name" value="HDc"/>
    <property type="match status" value="1"/>
</dbReference>
<dbReference type="InterPro" id="IPR006675">
    <property type="entry name" value="HDIG_dom"/>
</dbReference>
<dbReference type="PANTHER" id="PTHR33525">
    <property type="match status" value="1"/>
</dbReference>
<evidence type="ECO:0000313" key="2">
    <source>
        <dbReference type="EMBL" id="VAW91033.1"/>
    </source>
</evidence>
<reference evidence="2" key="1">
    <citation type="submission" date="2018-06" db="EMBL/GenBank/DDBJ databases">
        <authorList>
            <person name="Zhirakovskaya E."/>
        </authorList>
    </citation>
    <scope>NUCLEOTIDE SEQUENCE</scope>
</reference>
<dbReference type="AlphaFoldDB" id="A0A3B0ZSG6"/>
<proteinExistence type="predicted"/>
<dbReference type="InterPro" id="IPR013976">
    <property type="entry name" value="HDOD"/>
</dbReference>
<dbReference type="EMBL" id="UOFR01000009">
    <property type="protein sequence ID" value="VAW91033.1"/>
    <property type="molecule type" value="Genomic_DNA"/>
</dbReference>
<dbReference type="InterPro" id="IPR003607">
    <property type="entry name" value="HD/PDEase_dom"/>
</dbReference>
<name>A0A3B0ZSG6_9ZZZZ</name>
<dbReference type="Pfam" id="PF08668">
    <property type="entry name" value="HDOD"/>
    <property type="match status" value="1"/>
</dbReference>